<comment type="caution">
    <text evidence="3">The sequence shown here is derived from an EMBL/GenBank/DDBJ whole genome shotgun (WGS) entry which is preliminary data.</text>
</comment>
<keyword evidence="1" id="KW-0732">Signal</keyword>
<dbReference type="Pfam" id="PF03724">
    <property type="entry name" value="META"/>
    <property type="match status" value="1"/>
</dbReference>
<sequence>MKRLLPSAALVLALAGCAASPGGADDSTEPGAVAPSGAAAIDLVGMWQVAGVDAATWLRIDETEFLLGAECGVIAGSWRAAHGLLVLGNWGSFGEGCGTEPVGWLERVAGFDSRDDGTRVLTDAAGAEVATLTPSEAPEPPADIDPSLVAVPQVTDAMREALAAPAPLAEDRTPGPGAPARWVAADTAGAAFVEFADDGSWTGSDGCNGNGGRWVADDTGTLLATSGPSTLMACDGAPVPTWMATATTAWLDGDDLVLLDRHGDELGRLTRA</sequence>
<evidence type="ECO:0000256" key="1">
    <source>
        <dbReference type="SAM" id="SignalP"/>
    </source>
</evidence>
<evidence type="ECO:0000313" key="3">
    <source>
        <dbReference type="EMBL" id="PJJ71753.1"/>
    </source>
</evidence>
<feature type="domain" description="DUF306" evidence="2">
    <location>
        <begin position="191"/>
        <end position="265"/>
    </location>
</feature>
<feature type="chain" id="PRO_5014870445" evidence="1">
    <location>
        <begin position="25"/>
        <end position="272"/>
    </location>
</feature>
<keyword evidence="4" id="KW-1185">Reference proteome</keyword>
<accession>A0A2M9CIK8</accession>
<dbReference type="OrthoDB" id="4990393at2"/>
<gene>
    <name evidence="3" type="ORF">CLV46_1306</name>
</gene>
<evidence type="ECO:0000313" key="4">
    <source>
        <dbReference type="Proteomes" id="UP000228758"/>
    </source>
</evidence>
<proteinExistence type="predicted"/>
<dbReference type="RefSeq" id="WP_100364021.1">
    <property type="nucleotide sequence ID" value="NZ_PGFF01000001.1"/>
</dbReference>
<dbReference type="Gene3D" id="2.40.128.270">
    <property type="match status" value="1"/>
</dbReference>
<organism evidence="3 4">
    <name type="scientific">Diaminobutyricimonas aerilata</name>
    <dbReference type="NCBI Taxonomy" id="1162967"/>
    <lineage>
        <taxon>Bacteria</taxon>
        <taxon>Bacillati</taxon>
        <taxon>Actinomycetota</taxon>
        <taxon>Actinomycetes</taxon>
        <taxon>Micrococcales</taxon>
        <taxon>Microbacteriaceae</taxon>
        <taxon>Diaminobutyricimonas</taxon>
    </lineage>
</organism>
<dbReference type="PROSITE" id="PS51257">
    <property type="entry name" value="PROKAR_LIPOPROTEIN"/>
    <property type="match status" value="1"/>
</dbReference>
<dbReference type="Proteomes" id="UP000228758">
    <property type="component" value="Unassembled WGS sequence"/>
</dbReference>
<reference evidence="3 4" key="1">
    <citation type="submission" date="2017-11" db="EMBL/GenBank/DDBJ databases">
        <title>Genomic Encyclopedia of Archaeal and Bacterial Type Strains, Phase II (KMG-II): From Individual Species to Whole Genera.</title>
        <authorList>
            <person name="Goeker M."/>
        </authorList>
    </citation>
    <scope>NUCLEOTIDE SEQUENCE [LARGE SCALE GENOMIC DNA]</scope>
    <source>
        <strain evidence="3 4">DSM 27393</strain>
    </source>
</reference>
<protein>
    <submittedName>
        <fullName evidence="3">META domain-containing protein</fullName>
    </submittedName>
</protein>
<feature type="signal peptide" evidence="1">
    <location>
        <begin position="1"/>
        <end position="24"/>
    </location>
</feature>
<dbReference type="AlphaFoldDB" id="A0A2M9CIK8"/>
<dbReference type="InterPro" id="IPR005184">
    <property type="entry name" value="DUF306_Meta_HslJ"/>
</dbReference>
<evidence type="ECO:0000259" key="2">
    <source>
        <dbReference type="Pfam" id="PF03724"/>
    </source>
</evidence>
<name>A0A2M9CIK8_9MICO</name>
<dbReference type="EMBL" id="PGFF01000001">
    <property type="protein sequence ID" value="PJJ71753.1"/>
    <property type="molecule type" value="Genomic_DNA"/>
</dbReference>
<dbReference type="InterPro" id="IPR038670">
    <property type="entry name" value="HslJ-like_sf"/>
</dbReference>